<evidence type="ECO:0000313" key="3">
    <source>
        <dbReference type="Proteomes" id="UP000195024"/>
    </source>
</evidence>
<accession>A0A242KUF9</accession>
<feature type="transmembrane region" description="Helical" evidence="1">
    <location>
        <begin position="137"/>
        <end position="163"/>
    </location>
</feature>
<sequence>MINVGPTILSNLYLVRRSIKSAYKVGIRYVVSITIIGILFFECVFLQLYLQRFIQIMEQEIMSSNLKSAQLSLDGNQFLIMQISFGRDILSFLIVIISIYILFDFRNKILLIKVIDRTDVETKIYLGIQPKYVLRELLLKIFFIYIIGLSLSYIICIFLNMKLFSLFNSILPYDLQGHHRNSIFFSMVFFMLILSIVLVFYTIIIEFISIQRFKRTFSLY</sequence>
<dbReference type="AlphaFoldDB" id="A0A242KUF9"/>
<keyword evidence="1" id="KW-0812">Transmembrane</keyword>
<name>A0A242KUF9_ENTMU</name>
<feature type="transmembrane region" description="Helical" evidence="1">
    <location>
        <begin position="79"/>
        <end position="103"/>
    </location>
</feature>
<evidence type="ECO:0000256" key="1">
    <source>
        <dbReference type="SAM" id="Phobius"/>
    </source>
</evidence>
<gene>
    <name evidence="2" type="ORF">A5802_003093</name>
</gene>
<feature type="transmembrane region" description="Helical" evidence="1">
    <location>
        <begin position="183"/>
        <end position="208"/>
    </location>
</feature>
<keyword evidence="1" id="KW-1133">Transmembrane helix</keyword>
<feature type="transmembrane region" description="Helical" evidence="1">
    <location>
        <begin position="26"/>
        <end position="50"/>
    </location>
</feature>
<reference evidence="2 3" key="1">
    <citation type="submission" date="2017-05" db="EMBL/GenBank/DDBJ databases">
        <title>The Genome Sequence of Enterococcus mundtii 6B1_DIV0119.</title>
        <authorList>
            <consortium name="The Broad Institute Genomics Platform"/>
            <consortium name="The Broad Institute Genomic Center for Infectious Diseases"/>
            <person name="Earl A."/>
            <person name="Manson A."/>
            <person name="Schwartman J."/>
            <person name="Gilmore M."/>
            <person name="Abouelleil A."/>
            <person name="Cao P."/>
            <person name="Chapman S."/>
            <person name="Cusick C."/>
            <person name="Shea T."/>
            <person name="Young S."/>
            <person name="Neafsey D."/>
            <person name="Nusbaum C."/>
            <person name="Birren B."/>
        </authorList>
    </citation>
    <scope>NUCLEOTIDE SEQUENCE [LARGE SCALE GENOMIC DNA]</scope>
    <source>
        <strain evidence="2 3">6B1_DIV0119</strain>
    </source>
</reference>
<proteinExistence type="predicted"/>
<dbReference type="Proteomes" id="UP000195024">
    <property type="component" value="Unassembled WGS sequence"/>
</dbReference>
<protein>
    <submittedName>
        <fullName evidence="2">Uncharacterized protein</fullName>
    </submittedName>
</protein>
<comment type="caution">
    <text evidence="2">The sequence shown here is derived from an EMBL/GenBank/DDBJ whole genome shotgun (WGS) entry which is preliminary data.</text>
</comment>
<dbReference type="EMBL" id="NGMS01000005">
    <property type="protein sequence ID" value="OTP24779.1"/>
    <property type="molecule type" value="Genomic_DNA"/>
</dbReference>
<evidence type="ECO:0000313" key="2">
    <source>
        <dbReference type="EMBL" id="OTP24779.1"/>
    </source>
</evidence>
<organism evidence="2 3">
    <name type="scientific">Enterococcus mundtii</name>
    <dbReference type="NCBI Taxonomy" id="53346"/>
    <lineage>
        <taxon>Bacteria</taxon>
        <taxon>Bacillati</taxon>
        <taxon>Bacillota</taxon>
        <taxon>Bacilli</taxon>
        <taxon>Lactobacillales</taxon>
        <taxon>Enterococcaceae</taxon>
        <taxon>Enterococcus</taxon>
    </lineage>
</organism>
<keyword evidence="1" id="KW-0472">Membrane</keyword>